<reference evidence="2" key="1">
    <citation type="journal article" date="2014" name="Nat. Commun.">
        <title>The rainbow trout genome provides novel insights into evolution after whole-genome duplication in vertebrates.</title>
        <authorList>
            <person name="Berthelot C."/>
            <person name="Brunet F."/>
            <person name="Chalopin D."/>
            <person name="Juanchich A."/>
            <person name="Bernard M."/>
            <person name="Noel B."/>
            <person name="Bento P."/>
            <person name="Da Silva C."/>
            <person name="Labadie K."/>
            <person name="Alberti A."/>
            <person name="Aury J.M."/>
            <person name="Louis A."/>
            <person name="Dehais P."/>
            <person name="Bardou P."/>
            <person name="Montfort J."/>
            <person name="Klopp C."/>
            <person name="Cabau C."/>
            <person name="Gaspin C."/>
            <person name="Thorgaard G.H."/>
            <person name="Boussaha M."/>
            <person name="Quillet E."/>
            <person name="Guyomard R."/>
            <person name="Galiana D."/>
            <person name="Bobe J."/>
            <person name="Volff J.N."/>
            <person name="Genet C."/>
            <person name="Wincker P."/>
            <person name="Jaillon O."/>
            <person name="Roest Crollius H."/>
            <person name="Guiguen Y."/>
        </authorList>
    </citation>
    <scope>NUCLEOTIDE SEQUENCE [LARGE SCALE GENOMIC DNA]</scope>
</reference>
<dbReference type="Proteomes" id="UP000193380">
    <property type="component" value="Unassembled WGS sequence"/>
</dbReference>
<evidence type="ECO:0000259" key="1">
    <source>
        <dbReference type="Pfam" id="PF13358"/>
    </source>
</evidence>
<name>A0A060YW84_ONCMY</name>
<evidence type="ECO:0000313" key="2">
    <source>
        <dbReference type="EMBL" id="CDQ96046.1"/>
    </source>
</evidence>
<dbReference type="InterPro" id="IPR036397">
    <property type="entry name" value="RNaseH_sf"/>
</dbReference>
<dbReference type="STRING" id="8022.A0A060YW84"/>
<dbReference type="PANTHER" id="PTHR23022:SF135">
    <property type="entry name" value="SI:DKEY-77F5.3"/>
    <property type="match status" value="1"/>
</dbReference>
<dbReference type="InterPro" id="IPR052338">
    <property type="entry name" value="Transposase_5"/>
</dbReference>
<dbReference type="Gene3D" id="3.30.420.10">
    <property type="entry name" value="Ribonuclease H-like superfamily/Ribonuclease H"/>
    <property type="match status" value="1"/>
</dbReference>
<dbReference type="Pfam" id="PF13358">
    <property type="entry name" value="DDE_3"/>
    <property type="match status" value="1"/>
</dbReference>
<organism evidence="2 3">
    <name type="scientific">Oncorhynchus mykiss</name>
    <name type="common">Rainbow trout</name>
    <name type="synonym">Salmo gairdneri</name>
    <dbReference type="NCBI Taxonomy" id="8022"/>
    <lineage>
        <taxon>Eukaryota</taxon>
        <taxon>Metazoa</taxon>
        <taxon>Chordata</taxon>
        <taxon>Craniata</taxon>
        <taxon>Vertebrata</taxon>
        <taxon>Euteleostomi</taxon>
        <taxon>Actinopterygii</taxon>
        <taxon>Neopterygii</taxon>
        <taxon>Teleostei</taxon>
        <taxon>Protacanthopterygii</taxon>
        <taxon>Salmoniformes</taxon>
        <taxon>Salmonidae</taxon>
        <taxon>Salmoninae</taxon>
        <taxon>Oncorhynchus</taxon>
    </lineage>
</organism>
<evidence type="ECO:0000313" key="3">
    <source>
        <dbReference type="Proteomes" id="UP000193380"/>
    </source>
</evidence>
<accession>A0A060YW84</accession>
<dbReference type="GO" id="GO:0003676">
    <property type="term" value="F:nucleic acid binding"/>
    <property type="evidence" value="ECO:0007669"/>
    <property type="project" value="InterPro"/>
</dbReference>
<dbReference type="PANTHER" id="PTHR23022">
    <property type="entry name" value="TRANSPOSABLE ELEMENT-RELATED"/>
    <property type="match status" value="1"/>
</dbReference>
<reference evidence="2" key="2">
    <citation type="submission" date="2014-03" db="EMBL/GenBank/DDBJ databases">
        <authorList>
            <person name="Genoscope - CEA"/>
        </authorList>
    </citation>
    <scope>NUCLEOTIDE SEQUENCE</scope>
</reference>
<gene>
    <name evidence="2" type="ORF">GSONMT00009881001</name>
</gene>
<sequence length="239" mass="27885">MLEETGTKVYIPTVIRVLYRHNLKGRSHCSKTALKKARLRSETAHGDKDCTFGRNVLWSDETKIELFGRNDRRYVWRNKEEVCKPKNTIPTVKHRGGSIMLWGCFAAGGTDALHKIDGNMKENYVDILKQHLKTSVRKLTLGRKWVFQIDNDPKHTSKFMAKWLKDNKVKVLEWPSQSPDLNPIENLWAELKKCVRARRPSNLTQLHQFCQEEWAKIHPTYCGKLVEGFLIRLTQVKLF</sequence>
<proteinExistence type="predicted"/>
<dbReference type="EMBL" id="FR923804">
    <property type="protein sequence ID" value="CDQ96046.1"/>
    <property type="molecule type" value="Genomic_DNA"/>
</dbReference>
<protein>
    <recommendedName>
        <fullName evidence="1">Tc1-like transposase DDE domain-containing protein</fullName>
    </recommendedName>
</protein>
<dbReference type="PaxDb" id="8022-A0A060YW84"/>
<dbReference type="AlphaFoldDB" id="A0A060YW84"/>
<feature type="domain" description="Tc1-like transposase DDE" evidence="1">
    <location>
        <begin position="56"/>
        <end position="206"/>
    </location>
</feature>
<dbReference type="InterPro" id="IPR038717">
    <property type="entry name" value="Tc1-like_DDE_dom"/>
</dbReference>